<dbReference type="AlphaFoldDB" id="A0A1H1Z2X5"/>
<feature type="compositionally biased region" description="Basic and acidic residues" evidence="1">
    <location>
        <begin position="114"/>
        <end position="146"/>
    </location>
</feature>
<dbReference type="EMBL" id="LT629751">
    <property type="protein sequence ID" value="SDT27902.1"/>
    <property type="molecule type" value="Genomic_DNA"/>
</dbReference>
<dbReference type="PROSITE" id="PS51257">
    <property type="entry name" value="PROKAR_LIPOPROTEIN"/>
    <property type="match status" value="1"/>
</dbReference>
<protein>
    <recommendedName>
        <fullName evidence="3">DUF4124 domain-containing protein</fullName>
    </recommendedName>
</protein>
<keyword evidence="5" id="KW-1185">Reference proteome</keyword>
<feature type="domain" description="DUF4124" evidence="3">
    <location>
        <begin position="11"/>
        <end position="63"/>
    </location>
</feature>
<dbReference type="STRING" id="1392877.SAMN05216221_4048"/>
<organism evidence="4 5">
    <name type="scientific">Pseudomonas oryzae</name>
    <dbReference type="NCBI Taxonomy" id="1392877"/>
    <lineage>
        <taxon>Bacteria</taxon>
        <taxon>Pseudomonadati</taxon>
        <taxon>Pseudomonadota</taxon>
        <taxon>Gammaproteobacteria</taxon>
        <taxon>Pseudomonadales</taxon>
        <taxon>Pseudomonadaceae</taxon>
        <taxon>Pseudomonas</taxon>
    </lineage>
</organism>
<reference evidence="5" key="1">
    <citation type="submission" date="2016-10" db="EMBL/GenBank/DDBJ databases">
        <authorList>
            <person name="Varghese N."/>
            <person name="Submissions S."/>
        </authorList>
    </citation>
    <scope>NUCLEOTIDE SEQUENCE [LARGE SCALE GENOMIC DNA]</scope>
    <source>
        <strain evidence="5">KCTC 32247</strain>
    </source>
</reference>
<dbReference type="OrthoDB" id="7068596at2"/>
<feature type="chain" id="PRO_5009267234" description="DUF4124 domain-containing protein" evidence="2">
    <location>
        <begin position="21"/>
        <end position="146"/>
    </location>
</feature>
<keyword evidence="2" id="KW-0732">Signal</keyword>
<sequence>MRRTLLLASLLFGCVGAACAGQIYKWVDAQGVTHFTAQPPQSAEASVIPTAKQPAAGKPAATPPAASGMVNDPQQEEIDARVRQEVAQKEKELEAYCTSLRTNLAQLRNNRRVRVSDAEGEARRLTQDERQTRISETEKAIAENCQ</sequence>
<proteinExistence type="predicted"/>
<evidence type="ECO:0000313" key="5">
    <source>
        <dbReference type="Proteomes" id="UP000243359"/>
    </source>
</evidence>
<feature type="region of interest" description="Disordered" evidence="1">
    <location>
        <begin position="113"/>
        <end position="146"/>
    </location>
</feature>
<feature type="signal peptide" evidence="2">
    <location>
        <begin position="1"/>
        <end position="20"/>
    </location>
</feature>
<evidence type="ECO:0000256" key="1">
    <source>
        <dbReference type="SAM" id="MobiDB-lite"/>
    </source>
</evidence>
<dbReference type="InterPro" id="IPR025392">
    <property type="entry name" value="DUF4124"/>
</dbReference>
<feature type="compositionally biased region" description="Low complexity" evidence="1">
    <location>
        <begin position="49"/>
        <end position="66"/>
    </location>
</feature>
<evidence type="ECO:0000259" key="3">
    <source>
        <dbReference type="Pfam" id="PF13511"/>
    </source>
</evidence>
<dbReference type="Pfam" id="PF13511">
    <property type="entry name" value="DUF4124"/>
    <property type="match status" value="1"/>
</dbReference>
<dbReference type="Proteomes" id="UP000243359">
    <property type="component" value="Chromosome I"/>
</dbReference>
<name>A0A1H1Z2X5_9PSED</name>
<dbReference type="RefSeq" id="WP_090351698.1">
    <property type="nucleotide sequence ID" value="NZ_LT629751.1"/>
</dbReference>
<feature type="region of interest" description="Disordered" evidence="1">
    <location>
        <begin position="39"/>
        <end position="78"/>
    </location>
</feature>
<accession>A0A1H1Z2X5</accession>
<evidence type="ECO:0000256" key="2">
    <source>
        <dbReference type="SAM" id="SignalP"/>
    </source>
</evidence>
<evidence type="ECO:0000313" key="4">
    <source>
        <dbReference type="EMBL" id="SDT27902.1"/>
    </source>
</evidence>
<gene>
    <name evidence="4" type="ORF">SAMN05216221_4048</name>
</gene>